<sequence length="114" mass="13314">FPFWNRGYTNKDKTRVRYKCNTAKCPATVYATVTIIGSEEDHALDLNLAKLPSHNHAPPESDSYWQRRFYALLLSKFQAHMMLSAKNIYNYALADVPMEVKHSIPCFERYRVIK</sequence>
<dbReference type="EMBL" id="JABANM010003801">
    <property type="protein sequence ID" value="KAF4750240.1"/>
    <property type="molecule type" value="Genomic_DNA"/>
</dbReference>
<accession>A0A7J6UCP6</accession>
<evidence type="ECO:0000313" key="4">
    <source>
        <dbReference type="Proteomes" id="UP000574390"/>
    </source>
</evidence>
<name>A0A7J6UCP6_PEROL</name>
<organism evidence="2 3">
    <name type="scientific">Perkinsus olseni</name>
    <name type="common">Perkinsus atlanticus</name>
    <dbReference type="NCBI Taxonomy" id="32597"/>
    <lineage>
        <taxon>Eukaryota</taxon>
        <taxon>Sar</taxon>
        <taxon>Alveolata</taxon>
        <taxon>Perkinsozoa</taxon>
        <taxon>Perkinsea</taxon>
        <taxon>Perkinsida</taxon>
        <taxon>Perkinsidae</taxon>
        <taxon>Perkinsus</taxon>
    </lineage>
</organism>
<dbReference type="Proteomes" id="UP000553632">
    <property type="component" value="Unassembled WGS sequence"/>
</dbReference>
<evidence type="ECO:0000313" key="2">
    <source>
        <dbReference type="EMBL" id="KAF4754982.1"/>
    </source>
</evidence>
<evidence type="ECO:0000313" key="3">
    <source>
        <dbReference type="Proteomes" id="UP000553632"/>
    </source>
</evidence>
<dbReference type="AlphaFoldDB" id="A0A7J6UCP6"/>
<gene>
    <name evidence="1" type="ORF">FOZ62_006233</name>
    <name evidence="2" type="ORF">FOZ63_009173</name>
</gene>
<dbReference type="Proteomes" id="UP000574390">
    <property type="component" value="Unassembled WGS sequence"/>
</dbReference>
<protein>
    <submittedName>
        <fullName evidence="2">Uncharacterized protein</fullName>
    </submittedName>
</protein>
<comment type="caution">
    <text evidence="2">The sequence shown here is derived from an EMBL/GenBank/DDBJ whole genome shotgun (WGS) entry which is preliminary data.</text>
</comment>
<proteinExistence type="predicted"/>
<evidence type="ECO:0000313" key="1">
    <source>
        <dbReference type="EMBL" id="KAF4750240.1"/>
    </source>
</evidence>
<feature type="non-terminal residue" evidence="2">
    <location>
        <position position="114"/>
    </location>
</feature>
<keyword evidence="3" id="KW-1185">Reference proteome</keyword>
<reference evidence="3 4" key="1">
    <citation type="submission" date="2020-04" db="EMBL/GenBank/DDBJ databases">
        <title>Perkinsus olseni comparative genomics.</title>
        <authorList>
            <person name="Bogema D.R."/>
        </authorList>
    </citation>
    <scope>NUCLEOTIDE SEQUENCE [LARGE SCALE GENOMIC DNA]</scope>
    <source>
        <strain evidence="1">ATCC PRA-205</strain>
        <strain evidence="2 3">ATCC PRA-207</strain>
    </source>
</reference>
<dbReference type="EMBL" id="JABANO010004561">
    <property type="protein sequence ID" value="KAF4754982.1"/>
    <property type="molecule type" value="Genomic_DNA"/>
</dbReference>